<evidence type="ECO:0000313" key="2">
    <source>
        <dbReference type="EMBL" id="PIL33127.1"/>
    </source>
</evidence>
<comment type="caution">
    <text evidence="2">The sequence shown here is derived from an EMBL/GenBank/DDBJ whole genome shotgun (WGS) entry which is preliminary data.</text>
</comment>
<feature type="compositionally biased region" description="Low complexity" evidence="1">
    <location>
        <begin position="104"/>
        <end position="121"/>
    </location>
</feature>
<gene>
    <name evidence="2" type="ORF">GSI_04576</name>
</gene>
<feature type="region of interest" description="Disordered" evidence="1">
    <location>
        <begin position="103"/>
        <end position="130"/>
    </location>
</feature>
<dbReference type="Proteomes" id="UP000230002">
    <property type="component" value="Unassembled WGS sequence"/>
</dbReference>
<dbReference type="EMBL" id="AYKW01000008">
    <property type="protein sequence ID" value="PIL33127.1"/>
    <property type="molecule type" value="Genomic_DNA"/>
</dbReference>
<sequence length="609" mass="67503">MQHAHHTRRLGPTHKERSSSSSSFFVCAVSLVTRSFDVFSQSNMNQPAATRTILSHPELASNLSDADAAALSKHSDVAQAREWTLHTVEKYKKYISTLLAIHNTSPRSTSSPPRSSKRYSPTFPPDARRGALPQYWVQGTQRVMDICNDSSGSEFDDDDGDDGKGTGIPVLDLFLARSAPRPLELRVAYTARDDCPRWQVLENHFDRITVLEVKARGRVDLRSYILYTVATEMKRLEELELNAEDFGTSTEGLNQWEAQNIPHLAHLTLPGPSFCCETTVPSLRTVTLTGSREIKLLPGLLDALERRSAFTALSLRLTSIRHSNNWTRAPKIVKLTNLLRLDVGGTPPDIYCFLSSVSFPPVLPKALPRCHSGLSASPNLDRLYLHAGTRRLYNGDSPSMGMRGYVQGRERLRVDPVVPKLNTEGADHVLQFLDGFGACTLTELALDLRHLPRNFLDAALWARFFAALPDLVRLELLSPTVESRATKRAIAEQFLMALRQTHRQEAGRGTSLAWVLHGKTGDTSELEGELRDVEEVLSNHADSGGRLERLELYVVTSKPDPYTPQPVDVAQVATDGTASRLVTRAYVSRLEHAADAVVIGGGWGFLEDD</sequence>
<evidence type="ECO:0008006" key="4">
    <source>
        <dbReference type="Google" id="ProtNLM"/>
    </source>
</evidence>
<dbReference type="AlphaFoldDB" id="A0A2G8SHD9"/>
<organism evidence="2 3">
    <name type="scientific">Ganoderma sinense ZZ0214-1</name>
    <dbReference type="NCBI Taxonomy" id="1077348"/>
    <lineage>
        <taxon>Eukaryota</taxon>
        <taxon>Fungi</taxon>
        <taxon>Dikarya</taxon>
        <taxon>Basidiomycota</taxon>
        <taxon>Agaricomycotina</taxon>
        <taxon>Agaricomycetes</taxon>
        <taxon>Polyporales</taxon>
        <taxon>Polyporaceae</taxon>
        <taxon>Ganoderma</taxon>
    </lineage>
</organism>
<evidence type="ECO:0000256" key="1">
    <source>
        <dbReference type="SAM" id="MobiDB-lite"/>
    </source>
</evidence>
<evidence type="ECO:0000313" key="3">
    <source>
        <dbReference type="Proteomes" id="UP000230002"/>
    </source>
</evidence>
<reference evidence="2 3" key="1">
    <citation type="journal article" date="2015" name="Sci. Rep.">
        <title>Chromosome-level genome map provides insights into diverse defense mechanisms in the medicinal fungus Ganoderma sinense.</title>
        <authorList>
            <person name="Zhu Y."/>
            <person name="Xu J."/>
            <person name="Sun C."/>
            <person name="Zhou S."/>
            <person name="Xu H."/>
            <person name="Nelson D.R."/>
            <person name="Qian J."/>
            <person name="Song J."/>
            <person name="Luo H."/>
            <person name="Xiang L."/>
            <person name="Li Y."/>
            <person name="Xu Z."/>
            <person name="Ji A."/>
            <person name="Wang L."/>
            <person name="Lu S."/>
            <person name="Hayward A."/>
            <person name="Sun W."/>
            <person name="Li X."/>
            <person name="Schwartz D.C."/>
            <person name="Wang Y."/>
            <person name="Chen S."/>
        </authorList>
    </citation>
    <scope>NUCLEOTIDE SEQUENCE [LARGE SCALE GENOMIC DNA]</scope>
    <source>
        <strain evidence="2 3">ZZ0214-1</strain>
    </source>
</reference>
<protein>
    <recommendedName>
        <fullName evidence="4">F-box domain-containing protein</fullName>
    </recommendedName>
</protein>
<accession>A0A2G8SHD9</accession>
<keyword evidence="3" id="KW-1185">Reference proteome</keyword>
<name>A0A2G8SHD9_9APHY</name>
<proteinExistence type="predicted"/>